<evidence type="ECO:0000313" key="9">
    <source>
        <dbReference type="Proteomes" id="UP000062260"/>
    </source>
</evidence>
<evidence type="ECO:0000256" key="3">
    <source>
        <dbReference type="ARBA" id="ARBA00022960"/>
    </source>
</evidence>
<evidence type="ECO:0000256" key="5">
    <source>
        <dbReference type="ARBA" id="ARBA00023316"/>
    </source>
</evidence>
<dbReference type="GO" id="GO:0005576">
    <property type="term" value="C:extracellular region"/>
    <property type="evidence" value="ECO:0007669"/>
    <property type="project" value="TreeGrafter"/>
</dbReference>
<dbReference type="STRING" id="128944.AWM75_06085"/>
<evidence type="ECO:0000313" key="8">
    <source>
        <dbReference type="EMBL" id="AMB99577.1"/>
    </source>
</evidence>
<keyword evidence="2" id="KW-0808">Transferase</keyword>
<dbReference type="PROSITE" id="PS52029">
    <property type="entry name" value="LD_TPASE"/>
    <property type="match status" value="1"/>
</dbReference>
<protein>
    <recommendedName>
        <fullName evidence="7">L,D-TPase catalytic domain-containing protein</fullName>
    </recommendedName>
</protein>
<evidence type="ECO:0000256" key="2">
    <source>
        <dbReference type="ARBA" id="ARBA00022679"/>
    </source>
</evidence>
<dbReference type="GO" id="GO:0071555">
    <property type="term" value="P:cell wall organization"/>
    <property type="evidence" value="ECO:0007669"/>
    <property type="project" value="UniProtKB-UniRule"/>
</dbReference>
<sequence>MKKKGITIFGIIIALLVVIYGGGVFFYQNHIMPNTQVSAVNISNLRPDQANKKISQELGQKEFTINENNQELAKIKVNDIAASIDASSLVNQQMDQQNVWTWPVEFFQTDDLTSQGATAIKIDEDKAYQVLTDLGIDNSQREPYQPKTLVNGENGLEKVAAVIGNTVHLDSFIHQLNTSLANHSDSLNLEDTYQPLDLEDEESKHVQAMLDQAAAIGQANIKMKIDGKEIQVPQDQIKQWLYVDEENNLNVDYEQATNYLYDINQEVAALLQPREFNGTIQGTVTVQPGTYGWYIDRDVATQELIDHILAAKDVTFEPTIAGEGYGQANYYGDSYIEIDLSNQKMWVYLNGEMALETDIVSGMAGTGVPTPTIPGSYAVWNKESPSVLVGVNQQLGNAYRQPVNYWLPFDFTGQGIHDANWQSNFGGSSYINAGSQGCINTPPSVMPTVFEMAYVGMPVVIYN</sequence>
<name>A0A0X8FMV0_9LACT</name>
<feature type="active site" description="Nucleophile" evidence="6">
    <location>
        <position position="438"/>
    </location>
</feature>
<dbReference type="GO" id="GO:0016740">
    <property type="term" value="F:transferase activity"/>
    <property type="evidence" value="ECO:0007669"/>
    <property type="project" value="UniProtKB-KW"/>
</dbReference>
<dbReference type="SUPFAM" id="SSF143985">
    <property type="entry name" value="L,D-transpeptidase pre-catalytic domain-like"/>
    <property type="match status" value="1"/>
</dbReference>
<dbReference type="GO" id="GO:0071972">
    <property type="term" value="F:peptidoglycan L,D-transpeptidase activity"/>
    <property type="evidence" value="ECO:0007669"/>
    <property type="project" value="TreeGrafter"/>
</dbReference>
<reference evidence="8 9" key="1">
    <citation type="journal article" date="2016" name="Genome Announc.">
        <title>Complete Genome Sequences of Aerococcus christensenii CCUG 28831T, Aerococcus sanguinicola CCUG 43001T, Aerococcus urinae CCUG 36881T, Aerococcus urinaeequi CCUG 28094T, Aerococcus urinaehominis CCUG 42038 BT, and Aerococcus viridans CCUG 4311T.</title>
        <authorList>
            <person name="Carkaci D."/>
            <person name="Dargis R."/>
            <person name="Nielsen X.C."/>
            <person name="Skovgaard O."/>
            <person name="Fuursted K."/>
            <person name="Christensen J.J."/>
        </authorList>
    </citation>
    <scope>NUCLEOTIDE SEQUENCE [LARGE SCALE GENOMIC DNA]</scope>
    <source>
        <strain evidence="8 9">CCUG42038B</strain>
    </source>
</reference>
<feature type="active site" description="Proton donor/acceptor" evidence="6">
    <location>
        <position position="417"/>
    </location>
</feature>
<dbReference type="InterPro" id="IPR038054">
    <property type="entry name" value="LD_TPept-like_central_sf"/>
</dbReference>
<proteinExistence type="predicted"/>
<dbReference type="CDD" id="cd16913">
    <property type="entry name" value="YkuD_like"/>
    <property type="match status" value="1"/>
</dbReference>
<feature type="domain" description="L,D-TPase catalytic" evidence="7">
    <location>
        <begin position="334"/>
        <end position="462"/>
    </location>
</feature>
<keyword evidence="3 6" id="KW-0133">Cell shape</keyword>
<dbReference type="EMBL" id="CP014163">
    <property type="protein sequence ID" value="AMB99577.1"/>
    <property type="molecule type" value="Genomic_DNA"/>
</dbReference>
<organism evidence="8 9">
    <name type="scientific">Aerococcus urinaehominis</name>
    <dbReference type="NCBI Taxonomy" id="128944"/>
    <lineage>
        <taxon>Bacteria</taxon>
        <taxon>Bacillati</taxon>
        <taxon>Bacillota</taxon>
        <taxon>Bacilli</taxon>
        <taxon>Lactobacillales</taxon>
        <taxon>Aerococcaceae</taxon>
        <taxon>Aerococcus</taxon>
    </lineage>
</organism>
<comment type="pathway">
    <text evidence="1 6">Cell wall biogenesis; peptidoglycan biosynthesis.</text>
</comment>
<dbReference type="InterPro" id="IPR050979">
    <property type="entry name" value="LD-transpeptidase"/>
</dbReference>
<evidence type="ECO:0000259" key="7">
    <source>
        <dbReference type="PROSITE" id="PS52029"/>
    </source>
</evidence>
<dbReference type="KEGG" id="auh:AWM75_06085"/>
<dbReference type="SUPFAM" id="SSF141523">
    <property type="entry name" value="L,D-transpeptidase catalytic domain-like"/>
    <property type="match status" value="1"/>
</dbReference>
<dbReference type="InterPro" id="IPR038063">
    <property type="entry name" value="Transpep_catalytic_dom"/>
</dbReference>
<dbReference type="Pfam" id="PF12229">
    <property type="entry name" value="PG_binding_4"/>
    <property type="match status" value="1"/>
</dbReference>
<dbReference type="Pfam" id="PF03734">
    <property type="entry name" value="YkuD"/>
    <property type="match status" value="1"/>
</dbReference>
<evidence type="ECO:0000256" key="6">
    <source>
        <dbReference type="PROSITE-ProRule" id="PRU01373"/>
    </source>
</evidence>
<keyword evidence="9" id="KW-1185">Reference proteome</keyword>
<dbReference type="Gene3D" id="2.40.440.10">
    <property type="entry name" value="L,D-transpeptidase catalytic domain-like"/>
    <property type="match status" value="1"/>
</dbReference>
<dbReference type="UniPathway" id="UPA00219"/>
<accession>A0A0X8FMV0</accession>
<gene>
    <name evidence="8" type="ORF">AWM75_06085</name>
</gene>
<keyword evidence="4 6" id="KW-0573">Peptidoglycan synthesis</keyword>
<reference evidence="9" key="2">
    <citation type="submission" date="2016-01" db="EMBL/GenBank/DDBJ databases">
        <title>Six Aerococcus type strain genome sequencing and assembly using PacBio and Illumina Hiseq.</title>
        <authorList>
            <person name="Carkaci D."/>
            <person name="Dargis R."/>
            <person name="Nielsen X.C."/>
            <person name="Skovgaard O."/>
            <person name="Fuursted K."/>
            <person name="Christensen J.J."/>
        </authorList>
    </citation>
    <scope>NUCLEOTIDE SEQUENCE [LARGE SCALE GENOMIC DNA]</scope>
    <source>
        <strain evidence="9">CCUG42038B</strain>
    </source>
</reference>
<dbReference type="PANTHER" id="PTHR30582">
    <property type="entry name" value="L,D-TRANSPEPTIDASE"/>
    <property type="match status" value="1"/>
</dbReference>
<keyword evidence="5 6" id="KW-0961">Cell wall biogenesis/degradation</keyword>
<dbReference type="Gene3D" id="3.10.20.800">
    <property type="match status" value="1"/>
</dbReference>
<dbReference type="Proteomes" id="UP000062260">
    <property type="component" value="Chromosome"/>
</dbReference>
<dbReference type="GO" id="GO:0018104">
    <property type="term" value="P:peptidoglycan-protein cross-linking"/>
    <property type="evidence" value="ECO:0007669"/>
    <property type="project" value="TreeGrafter"/>
</dbReference>
<dbReference type="RefSeq" id="WP_067979623.1">
    <property type="nucleotide sequence ID" value="NZ_CP014163.1"/>
</dbReference>
<dbReference type="PANTHER" id="PTHR30582:SF33">
    <property type="entry name" value="EXPORTED PROTEIN"/>
    <property type="match status" value="1"/>
</dbReference>
<dbReference type="OrthoDB" id="3176960at2"/>
<evidence type="ECO:0000256" key="4">
    <source>
        <dbReference type="ARBA" id="ARBA00022984"/>
    </source>
</evidence>
<dbReference type="InterPro" id="IPR022029">
    <property type="entry name" value="YoaR-like_PG-bd"/>
</dbReference>
<evidence type="ECO:0000256" key="1">
    <source>
        <dbReference type="ARBA" id="ARBA00004752"/>
    </source>
</evidence>
<dbReference type="AlphaFoldDB" id="A0A0X8FMV0"/>
<dbReference type="InterPro" id="IPR005490">
    <property type="entry name" value="LD_TPept_cat_dom"/>
</dbReference>
<dbReference type="GO" id="GO:0008360">
    <property type="term" value="P:regulation of cell shape"/>
    <property type="evidence" value="ECO:0007669"/>
    <property type="project" value="UniProtKB-UniRule"/>
</dbReference>